<feature type="transmembrane region" description="Helical" evidence="7">
    <location>
        <begin position="226"/>
        <end position="248"/>
    </location>
</feature>
<keyword evidence="2 7" id="KW-0813">Transport</keyword>
<keyword evidence="3" id="KW-1003">Cell membrane</keyword>
<evidence type="ECO:0000256" key="1">
    <source>
        <dbReference type="ARBA" id="ARBA00004651"/>
    </source>
</evidence>
<dbReference type="AlphaFoldDB" id="A0A3S1JQU3"/>
<dbReference type="OrthoDB" id="9804353at2"/>
<dbReference type="InterPro" id="IPR035906">
    <property type="entry name" value="MetI-like_sf"/>
</dbReference>
<dbReference type="Pfam" id="PF00528">
    <property type="entry name" value="BPD_transp_1"/>
    <property type="match status" value="1"/>
</dbReference>
<evidence type="ECO:0000256" key="2">
    <source>
        <dbReference type="ARBA" id="ARBA00022448"/>
    </source>
</evidence>
<comment type="similarity">
    <text evidence="7">Belongs to the binding-protein-dependent transport system permease family.</text>
</comment>
<evidence type="ECO:0000256" key="6">
    <source>
        <dbReference type="ARBA" id="ARBA00023136"/>
    </source>
</evidence>
<feature type="transmembrane region" description="Helical" evidence="7">
    <location>
        <begin position="127"/>
        <end position="147"/>
    </location>
</feature>
<comment type="subcellular location">
    <subcellularLocation>
        <location evidence="1 7">Cell membrane</location>
        <topology evidence="1 7">Multi-pass membrane protein</topology>
    </subcellularLocation>
</comment>
<dbReference type="InterPro" id="IPR000515">
    <property type="entry name" value="MetI-like"/>
</dbReference>
<feature type="transmembrane region" description="Helical" evidence="7">
    <location>
        <begin position="12"/>
        <end position="32"/>
    </location>
</feature>
<evidence type="ECO:0000259" key="8">
    <source>
        <dbReference type="PROSITE" id="PS50928"/>
    </source>
</evidence>
<evidence type="ECO:0000313" key="10">
    <source>
        <dbReference type="Proteomes" id="UP000272464"/>
    </source>
</evidence>
<keyword evidence="6 7" id="KW-0472">Membrane</keyword>
<evidence type="ECO:0000313" key="9">
    <source>
        <dbReference type="EMBL" id="RUT33793.1"/>
    </source>
</evidence>
<dbReference type="PROSITE" id="PS50928">
    <property type="entry name" value="ABC_TM1"/>
    <property type="match status" value="1"/>
</dbReference>
<gene>
    <name evidence="9" type="ORF">EJP77_07755</name>
</gene>
<dbReference type="GO" id="GO:0055085">
    <property type="term" value="P:transmembrane transport"/>
    <property type="evidence" value="ECO:0007669"/>
    <property type="project" value="InterPro"/>
</dbReference>
<dbReference type="SUPFAM" id="SSF161098">
    <property type="entry name" value="MetI-like"/>
    <property type="match status" value="1"/>
</dbReference>
<comment type="caution">
    <text evidence="9">The sequence shown here is derived from an EMBL/GenBank/DDBJ whole genome shotgun (WGS) entry which is preliminary data.</text>
</comment>
<feature type="domain" description="ABC transmembrane type-1" evidence="8">
    <location>
        <begin position="65"/>
        <end position="249"/>
    </location>
</feature>
<keyword evidence="5 7" id="KW-1133">Transmembrane helix</keyword>
<evidence type="ECO:0000256" key="5">
    <source>
        <dbReference type="ARBA" id="ARBA00022989"/>
    </source>
</evidence>
<feature type="transmembrane region" description="Helical" evidence="7">
    <location>
        <begin position="38"/>
        <end position="55"/>
    </location>
</feature>
<sequence length="270" mass="29286">MTAFIHHLRKLLRSYGPFLLLLIMIVTLWEWLVRSGTVPAFIVPAPSSIMMALIHNRGLLFGTHLPVTLAEAALGFALSVLLGTGLGTWMHMSRTVERAVYPFVIISQTLPLIALSPIFIMWFGYSIWSKVAVVILTAFFPIVVGTYDGLRTGGQAYSDLLRTMGASRLQLLLKLQVPLALPSFFSGLKLSVVYCVIGATIGEWLGGSSGLGYYSRRMAGNLQSDALFSAVLLLSLLGLALFLGVALIEKAVLGRGGFAAMTGRARRKNI</sequence>
<protein>
    <submittedName>
        <fullName evidence="9">ABC transporter permease</fullName>
    </submittedName>
</protein>
<evidence type="ECO:0000256" key="3">
    <source>
        <dbReference type="ARBA" id="ARBA00022475"/>
    </source>
</evidence>
<dbReference type="GO" id="GO:0005886">
    <property type="term" value="C:plasma membrane"/>
    <property type="evidence" value="ECO:0007669"/>
    <property type="project" value="UniProtKB-SubCell"/>
</dbReference>
<accession>A0A3S1JQU3</accession>
<feature type="transmembrane region" description="Helical" evidence="7">
    <location>
        <begin position="191"/>
        <end position="214"/>
    </location>
</feature>
<dbReference type="PANTHER" id="PTHR30151:SF20">
    <property type="entry name" value="ABC TRANSPORTER PERMEASE PROTEIN HI_0355-RELATED"/>
    <property type="match status" value="1"/>
</dbReference>
<dbReference type="Proteomes" id="UP000272464">
    <property type="component" value="Unassembled WGS sequence"/>
</dbReference>
<keyword evidence="10" id="KW-1185">Reference proteome</keyword>
<reference evidence="9 10" key="1">
    <citation type="submission" date="2018-12" db="EMBL/GenBank/DDBJ databases">
        <authorList>
            <person name="Sun L."/>
            <person name="Chen Z."/>
        </authorList>
    </citation>
    <scope>NUCLEOTIDE SEQUENCE [LARGE SCALE GENOMIC DNA]</scope>
    <source>
        <strain evidence="9 10">3-5-3</strain>
    </source>
</reference>
<evidence type="ECO:0000256" key="4">
    <source>
        <dbReference type="ARBA" id="ARBA00022692"/>
    </source>
</evidence>
<evidence type="ECO:0000256" key="7">
    <source>
        <dbReference type="RuleBase" id="RU363032"/>
    </source>
</evidence>
<dbReference type="EMBL" id="RZNX01000002">
    <property type="protein sequence ID" value="RUT33793.1"/>
    <property type="molecule type" value="Genomic_DNA"/>
</dbReference>
<dbReference type="PANTHER" id="PTHR30151">
    <property type="entry name" value="ALKANE SULFONATE ABC TRANSPORTER-RELATED, MEMBRANE SUBUNIT"/>
    <property type="match status" value="1"/>
</dbReference>
<feature type="transmembrane region" description="Helical" evidence="7">
    <location>
        <begin position="99"/>
        <end position="120"/>
    </location>
</feature>
<dbReference type="Gene3D" id="1.10.3720.10">
    <property type="entry name" value="MetI-like"/>
    <property type="match status" value="1"/>
</dbReference>
<name>A0A3S1JQU3_9BACL</name>
<dbReference type="CDD" id="cd06261">
    <property type="entry name" value="TM_PBP2"/>
    <property type="match status" value="1"/>
</dbReference>
<feature type="transmembrane region" description="Helical" evidence="7">
    <location>
        <begin position="67"/>
        <end position="87"/>
    </location>
</feature>
<keyword evidence="4 7" id="KW-0812">Transmembrane</keyword>
<proteinExistence type="inferred from homology"/>
<organism evidence="9 10">
    <name type="scientific">Paenibacillus zeisoli</name>
    <dbReference type="NCBI Taxonomy" id="2496267"/>
    <lineage>
        <taxon>Bacteria</taxon>
        <taxon>Bacillati</taxon>
        <taxon>Bacillota</taxon>
        <taxon>Bacilli</taxon>
        <taxon>Bacillales</taxon>
        <taxon>Paenibacillaceae</taxon>
        <taxon>Paenibacillus</taxon>
    </lineage>
</organism>